<feature type="domain" description="Fibronectin type-III" evidence="2">
    <location>
        <begin position="956"/>
        <end position="1053"/>
    </location>
</feature>
<feature type="domain" description="Fibronectin type-III" evidence="2">
    <location>
        <begin position="573"/>
        <end position="667"/>
    </location>
</feature>
<organism evidence="3 4">
    <name type="scientific">Adhaeribacter soli</name>
    <dbReference type="NCBI Taxonomy" id="2607655"/>
    <lineage>
        <taxon>Bacteria</taxon>
        <taxon>Pseudomonadati</taxon>
        <taxon>Bacteroidota</taxon>
        <taxon>Cytophagia</taxon>
        <taxon>Cytophagales</taxon>
        <taxon>Hymenobacteraceae</taxon>
        <taxon>Adhaeribacter</taxon>
    </lineage>
</organism>
<keyword evidence="1" id="KW-0732">Signal</keyword>
<feature type="domain" description="Fibronectin type-III" evidence="2">
    <location>
        <begin position="383"/>
        <end position="475"/>
    </location>
</feature>
<dbReference type="SUPFAM" id="SSF49265">
    <property type="entry name" value="Fibronectin type III"/>
    <property type="match status" value="4"/>
</dbReference>
<evidence type="ECO:0000259" key="2">
    <source>
        <dbReference type="PROSITE" id="PS50853"/>
    </source>
</evidence>
<proteinExistence type="predicted"/>
<dbReference type="InterPro" id="IPR026444">
    <property type="entry name" value="Secre_tail"/>
</dbReference>
<feature type="domain" description="Fibronectin type-III" evidence="2">
    <location>
        <begin position="1054"/>
        <end position="1144"/>
    </location>
</feature>
<protein>
    <submittedName>
        <fullName evidence="3">T9SS type A sorting domain-containing protein</fullName>
    </submittedName>
</protein>
<gene>
    <name evidence="3" type="ORF">F0P94_03495</name>
</gene>
<dbReference type="Pfam" id="PF00041">
    <property type="entry name" value="fn3"/>
    <property type="match status" value="2"/>
</dbReference>
<feature type="domain" description="Fibronectin type-III" evidence="2">
    <location>
        <begin position="764"/>
        <end position="859"/>
    </location>
</feature>
<dbReference type="PANTHER" id="PTHR24099:SF11">
    <property type="entry name" value="FIBRONECTIN TYPE III DOMAIN-CONTAINING 3BA-RELATED"/>
    <property type="match status" value="1"/>
</dbReference>
<comment type="caution">
    <text evidence="3">The sequence shown here is derived from an EMBL/GenBank/DDBJ whole genome shotgun (WGS) entry which is preliminary data.</text>
</comment>
<dbReference type="InterPro" id="IPR036116">
    <property type="entry name" value="FN3_sf"/>
</dbReference>
<sequence length="1276" mass="139492">MKKFTSFLFVALLFSFRLFGQFSSVLQLNPVPIISYTADKPQSKTWFLDGKHWTVLGTSAGAYICRLDGTTWTKVLRLHSSGYGRADCKVVGNVVHVLIFKKDISRLVSAEYVASTKSYKLWTERPNTVDLPLDDGIETATIDIDTHGRMWLASDGVTTVNIRWSDFPYAVWSPPTTIATGITDDDIGEVVAMPSLGKIGVFWSNQATKRFGFRTHQDGDNPTNWTVDEVPASQSALNVGHGFADDHMNIKTGSDGTLYCAVKTSYDKPGYPKLVLLVRRPGGTWDNLYTVSETGTRAIALLNETIGKIKVVYTSVERGGDILYRESSLANIAFGPPYTLIPGRYDNVTSMKQNYDQEISILACDSLNAVGVVGFDSPAVPVAPTLLSPTQAATGIPDSAFFSWNPSVGALAYTLEISDSANFATSIYSGNNLNPTSVWVTGLKRNNLYYWRVKAVNNTGSSNWSPAWFFTTLPNKPAAPALVAPPDGATTLNVPLKTTWTVVPGATAYELQVSEKPDFSSLIFQQAGLTSDSALLQHLISNTVYYWRVRASNDGGASAWSLVWHFKTKSMVPASPVQVAPVQAAIGVPNPAVLTWRHTTGASFYDLELSDAADFSHQVFTMKYYPDTTIQVPGLKPDTEFFWRVRALNNEGVGNWSSVWNFKTLPLLPEMPNLIAPADNALNLAVPVTLHWQPLPDADTYHFQVSTQPDFGTLTYDSANQITDSVRLQNLDSNTRYHWRVKATNLAGSSNWSATRTFTTQLLPPATPNLLLPAQGATGLQDPVTLSWSAVPNAGTYTLEVSELADFSTVVFTRINLNQISEQVAGLKSKTLYYWRLKAENSAGSSNWSIAWNFTTMPLIPAAPTLVSPTDAATGVPVTVTTTWNAVPGADNYELQVSAAPDFSSLISDLTGLAATNAMVSGLSNSSRYYWRVRAVNIAGNSLWSDIRSFTTLPALPQVPVLVSPVNGYSKAAPFLTITWQPSTGADMYQVQVSNRSDFATLIFNQTNLLATSIEVQGLTDKATYYWRVRASNTAGSSNWSGTWSFMVNLPEPKLNSPADGATKVSLTPTLSWKNAPGATAYEVQLSVRADFQTIAFSKSNISATSTNITGLNANTVYYWRVRSANVSGYSHWSLSRKFTTGGTSLTARQAQENSADSTMLECNSPALIRTGSDQTVHVQNSAWPGIQDLAQNLIAFPNPFTNHTTFQFKIPENGFYRVILYDNLGKRISVLKEGQASAGETYHVEIDGQLLKSGLFVVRLETEKSVNALHLIHKK</sequence>
<dbReference type="PANTHER" id="PTHR24099">
    <property type="entry name" value="E3 UBIQUITIN-PROTEIN LIGASE TRIM36-RELATED"/>
    <property type="match status" value="1"/>
</dbReference>
<reference evidence="3 4" key="1">
    <citation type="submission" date="2019-09" db="EMBL/GenBank/DDBJ databases">
        <title>Genome sequence of Adhaeribacter sp. M2.</title>
        <authorList>
            <person name="Srinivasan S."/>
        </authorList>
    </citation>
    <scope>NUCLEOTIDE SEQUENCE [LARGE SCALE GENOMIC DNA]</scope>
    <source>
        <strain evidence="3 4">M2</strain>
    </source>
</reference>
<dbReference type="RefSeq" id="WP_150902309.1">
    <property type="nucleotide sequence ID" value="NZ_VTWT01000001.1"/>
</dbReference>
<feature type="domain" description="Fibronectin type-III" evidence="2">
    <location>
        <begin position="863"/>
        <end position="955"/>
    </location>
</feature>
<dbReference type="InterPro" id="IPR003961">
    <property type="entry name" value="FN3_dom"/>
</dbReference>
<feature type="domain" description="Fibronectin type-III" evidence="2">
    <location>
        <begin position="476"/>
        <end position="571"/>
    </location>
</feature>
<feature type="signal peptide" evidence="1">
    <location>
        <begin position="1"/>
        <end position="20"/>
    </location>
</feature>
<evidence type="ECO:0000313" key="3">
    <source>
        <dbReference type="EMBL" id="KAA9346158.1"/>
    </source>
</evidence>
<dbReference type="Proteomes" id="UP000326570">
    <property type="component" value="Unassembled WGS sequence"/>
</dbReference>
<dbReference type="Gene3D" id="2.60.40.10">
    <property type="entry name" value="Immunoglobulins"/>
    <property type="match status" value="8"/>
</dbReference>
<dbReference type="EMBL" id="VTWT01000001">
    <property type="protein sequence ID" value="KAA9346158.1"/>
    <property type="molecule type" value="Genomic_DNA"/>
</dbReference>
<evidence type="ECO:0000256" key="1">
    <source>
        <dbReference type="SAM" id="SignalP"/>
    </source>
</evidence>
<dbReference type="AlphaFoldDB" id="A0A5N1JAW6"/>
<dbReference type="CDD" id="cd00063">
    <property type="entry name" value="FN3"/>
    <property type="match status" value="8"/>
</dbReference>
<dbReference type="InterPro" id="IPR013783">
    <property type="entry name" value="Ig-like_fold"/>
</dbReference>
<name>A0A5N1JAW6_9BACT</name>
<evidence type="ECO:0000313" key="4">
    <source>
        <dbReference type="Proteomes" id="UP000326570"/>
    </source>
</evidence>
<dbReference type="SMART" id="SM00060">
    <property type="entry name" value="FN3"/>
    <property type="match status" value="8"/>
</dbReference>
<accession>A0A5N1JAW6</accession>
<keyword evidence="4" id="KW-1185">Reference proteome</keyword>
<feature type="domain" description="Fibronectin type-III" evidence="2">
    <location>
        <begin position="668"/>
        <end position="763"/>
    </location>
</feature>
<dbReference type="InterPro" id="IPR050617">
    <property type="entry name" value="E3_ligase_FN3/SPRY"/>
</dbReference>
<dbReference type="NCBIfam" id="TIGR04183">
    <property type="entry name" value="Por_Secre_tail"/>
    <property type="match status" value="1"/>
</dbReference>
<feature type="chain" id="PRO_5024876431" evidence="1">
    <location>
        <begin position="21"/>
        <end position="1276"/>
    </location>
</feature>
<dbReference type="PROSITE" id="PS50853">
    <property type="entry name" value="FN3"/>
    <property type="match status" value="8"/>
</dbReference>